<evidence type="ECO:0000313" key="8">
    <source>
        <dbReference type="EMBL" id="OEV01310.1"/>
    </source>
</evidence>
<gene>
    <name evidence="8" type="ORF">AN217_15995</name>
</gene>
<reference evidence="8 9" key="1">
    <citation type="journal article" date="2016" name="Front. Microbiol.">
        <title>Comparative Genomics Analysis of Streptomyces Species Reveals Their Adaptation to the Marine Environment and Their Diversity at the Genomic Level.</title>
        <authorList>
            <person name="Tian X."/>
            <person name="Zhang Z."/>
            <person name="Yang T."/>
            <person name="Chen M."/>
            <person name="Li J."/>
            <person name="Chen F."/>
            <person name="Yang J."/>
            <person name="Li W."/>
            <person name="Zhang B."/>
            <person name="Zhang Z."/>
            <person name="Wu J."/>
            <person name="Zhang C."/>
            <person name="Long L."/>
            <person name="Xiao J."/>
        </authorList>
    </citation>
    <scope>NUCLEOTIDE SEQUENCE [LARGE SCALE GENOMIC DNA]</scope>
    <source>
        <strain evidence="8 9">SCSIO M10379</strain>
    </source>
</reference>
<protein>
    <recommendedName>
        <fullName evidence="3 5">acylphosphatase</fullName>
        <ecNumber evidence="2 5">3.6.1.7</ecNumber>
    </recommendedName>
</protein>
<dbReference type="InterPro" id="IPR020456">
    <property type="entry name" value="Acylphosphatase"/>
</dbReference>
<dbReference type="InterPro" id="IPR001792">
    <property type="entry name" value="Acylphosphatase-like_dom"/>
</dbReference>
<dbReference type="PATRIC" id="fig|943816.4.peg.2667"/>
<dbReference type="EC" id="3.6.1.7" evidence="2 5"/>
<dbReference type="Proteomes" id="UP000175829">
    <property type="component" value="Unassembled WGS sequence"/>
</dbReference>
<sequence>MIRRNVHLRGLVQGVYYRDTCCQLAREAGVNGWVGNLHNGDVAAVFEGSPDRVRRLVGWASEGPGAAEVTECAVTTERPEGDCDVRVLGTAPTA</sequence>
<dbReference type="Pfam" id="PF00708">
    <property type="entry name" value="Acylphosphatase"/>
    <property type="match status" value="1"/>
</dbReference>
<dbReference type="PANTHER" id="PTHR47268:SF4">
    <property type="entry name" value="ACYLPHOSPHATASE"/>
    <property type="match status" value="1"/>
</dbReference>
<accession>A0A1E7KBM3</accession>
<dbReference type="Gene3D" id="3.30.70.100">
    <property type="match status" value="1"/>
</dbReference>
<feature type="active site" evidence="5">
    <location>
        <position position="36"/>
    </location>
</feature>
<comment type="catalytic activity">
    <reaction evidence="4 5">
        <text>an acyl phosphate + H2O = a carboxylate + phosphate + H(+)</text>
        <dbReference type="Rhea" id="RHEA:14965"/>
        <dbReference type="ChEBI" id="CHEBI:15377"/>
        <dbReference type="ChEBI" id="CHEBI:15378"/>
        <dbReference type="ChEBI" id="CHEBI:29067"/>
        <dbReference type="ChEBI" id="CHEBI:43474"/>
        <dbReference type="ChEBI" id="CHEBI:59918"/>
        <dbReference type="EC" id="3.6.1.7"/>
    </reaction>
</comment>
<evidence type="ECO:0000313" key="9">
    <source>
        <dbReference type="Proteomes" id="UP000175829"/>
    </source>
</evidence>
<dbReference type="PANTHER" id="PTHR47268">
    <property type="entry name" value="ACYLPHOSPHATASE"/>
    <property type="match status" value="1"/>
</dbReference>
<keyword evidence="5" id="KW-0378">Hydrolase</keyword>
<dbReference type="EMBL" id="LJGV01000022">
    <property type="protein sequence ID" value="OEV01310.1"/>
    <property type="molecule type" value="Genomic_DNA"/>
</dbReference>
<evidence type="ECO:0000256" key="3">
    <source>
        <dbReference type="ARBA" id="ARBA00015991"/>
    </source>
</evidence>
<dbReference type="AlphaFoldDB" id="A0A1E7KBM3"/>
<comment type="caution">
    <text evidence="8">The sequence shown here is derived from an EMBL/GenBank/DDBJ whole genome shotgun (WGS) entry which is preliminary data.</text>
</comment>
<dbReference type="InterPro" id="IPR036046">
    <property type="entry name" value="Acylphosphatase-like_dom_sf"/>
</dbReference>
<evidence type="ECO:0000259" key="7">
    <source>
        <dbReference type="PROSITE" id="PS51160"/>
    </source>
</evidence>
<evidence type="ECO:0000256" key="4">
    <source>
        <dbReference type="ARBA" id="ARBA00047645"/>
    </source>
</evidence>
<name>A0A1E7KBM3_9ACTN</name>
<dbReference type="GO" id="GO:0003998">
    <property type="term" value="F:acylphosphatase activity"/>
    <property type="evidence" value="ECO:0007669"/>
    <property type="project" value="UniProtKB-EC"/>
</dbReference>
<feature type="active site" evidence="5">
    <location>
        <position position="18"/>
    </location>
</feature>
<evidence type="ECO:0000256" key="5">
    <source>
        <dbReference type="PROSITE-ProRule" id="PRU00520"/>
    </source>
</evidence>
<evidence type="ECO:0000256" key="2">
    <source>
        <dbReference type="ARBA" id="ARBA00012150"/>
    </source>
</evidence>
<dbReference type="SUPFAM" id="SSF54975">
    <property type="entry name" value="Acylphosphatase/BLUF domain-like"/>
    <property type="match status" value="1"/>
</dbReference>
<comment type="similarity">
    <text evidence="1 6">Belongs to the acylphosphatase family.</text>
</comment>
<feature type="domain" description="Acylphosphatase-like" evidence="7">
    <location>
        <begin position="3"/>
        <end position="89"/>
    </location>
</feature>
<proteinExistence type="inferred from homology"/>
<evidence type="ECO:0000256" key="6">
    <source>
        <dbReference type="RuleBase" id="RU004168"/>
    </source>
</evidence>
<evidence type="ECO:0000256" key="1">
    <source>
        <dbReference type="ARBA" id="ARBA00005614"/>
    </source>
</evidence>
<dbReference type="PROSITE" id="PS51160">
    <property type="entry name" value="ACYLPHOSPHATASE_3"/>
    <property type="match status" value="1"/>
</dbReference>
<organism evidence="8 9">
    <name type="scientific">Streptomyces qinglanensis</name>
    <dbReference type="NCBI Taxonomy" id="943816"/>
    <lineage>
        <taxon>Bacteria</taxon>
        <taxon>Bacillati</taxon>
        <taxon>Actinomycetota</taxon>
        <taxon>Actinomycetes</taxon>
        <taxon>Kitasatosporales</taxon>
        <taxon>Streptomycetaceae</taxon>
        <taxon>Streptomyces</taxon>
    </lineage>
</organism>